<evidence type="ECO:0000256" key="2">
    <source>
        <dbReference type="ARBA" id="ARBA00022695"/>
    </source>
</evidence>
<protein>
    <submittedName>
        <fullName evidence="3">2-C-methyl-D-erythritol 4-phosphate cytidylyltransferase</fullName>
    </submittedName>
</protein>
<dbReference type="GO" id="GO:0050518">
    <property type="term" value="F:2-C-methyl-D-erythritol 4-phosphate cytidylyltransferase activity"/>
    <property type="evidence" value="ECO:0007669"/>
    <property type="project" value="TreeGrafter"/>
</dbReference>
<evidence type="ECO:0000313" key="3">
    <source>
        <dbReference type="EMBL" id="MBB5830383.1"/>
    </source>
</evidence>
<name>A0A841A8X0_9MICO</name>
<dbReference type="SUPFAM" id="SSF53448">
    <property type="entry name" value="Nucleotide-diphospho-sugar transferases"/>
    <property type="match status" value="1"/>
</dbReference>
<dbReference type="PANTHER" id="PTHR32125">
    <property type="entry name" value="2-C-METHYL-D-ERYTHRITOL 4-PHOSPHATE CYTIDYLYLTRANSFERASE, CHLOROPLASTIC"/>
    <property type="match status" value="1"/>
</dbReference>
<dbReference type="EMBL" id="JACHLZ010000001">
    <property type="protein sequence ID" value="MBB5830383.1"/>
    <property type="molecule type" value="Genomic_DNA"/>
</dbReference>
<keyword evidence="2 3" id="KW-0548">Nucleotidyltransferase</keyword>
<evidence type="ECO:0000313" key="4">
    <source>
        <dbReference type="Proteomes" id="UP000588158"/>
    </source>
</evidence>
<evidence type="ECO:0000256" key="1">
    <source>
        <dbReference type="ARBA" id="ARBA00022679"/>
    </source>
</evidence>
<dbReference type="RefSeq" id="WP_184324009.1">
    <property type="nucleotide sequence ID" value="NZ_JACHLZ010000001.1"/>
</dbReference>
<organism evidence="3 4">
    <name type="scientific">Brachybacterium aquaticum</name>
    <dbReference type="NCBI Taxonomy" id="1432564"/>
    <lineage>
        <taxon>Bacteria</taxon>
        <taxon>Bacillati</taxon>
        <taxon>Actinomycetota</taxon>
        <taxon>Actinomycetes</taxon>
        <taxon>Micrococcales</taxon>
        <taxon>Dermabacteraceae</taxon>
        <taxon>Brachybacterium</taxon>
    </lineage>
</organism>
<dbReference type="AlphaFoldDB" id="A0A841A8X0"/>
<comment type="caution">
    <text evidence="3">The sequence shown here is derived from an EMBL/GenBank/DDBJ whole genome shotgun (WGS) entry which is preliminary data.</text>
</comment>
<reference evidence="3 4" key="1">
    <citation type="submission" date="2020-08" db="EMBL/GenBank/DDBJ databases">
        <title>Sequencing the genomes of 1000 actinobacteria strains.</title>
        <authorList>
            <person name="Klenk H.-P."/>
        </authorList>
    </citation>
    <scope>NUCLEOTIDE SEQUENCE [LARGE SCALE GENOMIC DNA]</scope>
    <source>
        <strain evidence="3 4">DSM 28796</strain>
    </source>
</reference>
<dbReference type="Gene3D" id="3.90.550.10">
    <property type="entry name" value="Spore Coat Polysaccharide Biosynthesis Protein SpsA, Chain A"/>
    <property type="match status" value="1"/>
</dbReference>
<keyword evidence="4" id="KW-1185">Reference proteome</keyword>
<sequence>MYSLILLNGGIGERVGAHQPKQLLKLRGIPILVYALVQADRIDQITQIVLNYPSGWRDAVEEVLDDYAIGTPVTLVEAGDSRHASVAAMLPHCTETDVILHEAARPLVTREDFEGLIADERPNVALMSPIPFTVAPVDPETHEVTGSLDRSRLRNVQLPQKFALADLVAAHEIAARSGRIYTEDATLVADSGRPVHFIEGSDMNLKVTTPTDLRMAAFLLRPQGDADV</sequence>
<proteinExistence type="predicted"/>
<gene>
    <name evidence="3" type="ORF">HNR70_000196</name>
</gene>
<dbReference type="InterPro" id="IPR050088">
    <property type="entry name" value="IspD/TarI_cytidylyltransf_bact"/>
</dbReference>
<keyword evidence="1 3" id="KW-0808">Transferase</keyword>
<accession>A0A841A8X0</accession>
<dbReference type="InterPro" id="IPR029044">
    <property type="entry name" value="Nucleotide-diphossugar_trans"/>
</dbReference>
<dbReference type="InterPro" id="IPR034683">
    <property type="entry name" value="IspD/TarI"/>
</dbReference>
<dbReference type="Pfam" id="PF01128">
    <property type="entry name" value="IspD"/>
    <property type="match status" value="1"/>
</dbReference>
<dbReference type="Proteomes" id="UP000588158">
    <property type="component" value="Unassembled WGS sequence"/>
</dbReference>
<dbReference type="PANTHER" id="PTHR32125:SF4">
    <property type="entry name" value="2-C-METHYL-D-ERYTHRITOL 4-PHOSPHATE CYTIDYLYLTRANSFERASE, CHLOROPLASTIC"/>
    <property type="match status" value="1"/>
</dbReference>